<feature type="transmembrane region" description="Helical" evidence="7">
    <location>
        <begin position="91"/>
        <end position="109"/>
    </location>
</feature>
<evidence type="ECO:0000256" key="2">
    <source>
        <dbReference type="ARBA" id="ARBA00010581"/>
    </source>
</evidence>
<dbReference type="AlphaFoldDB" id="A0A917C1N5"/>
<evidence type="ECO:0000259" key="8">
    <source>
        <dbReference type="PROSITE" id="PS50253"/>
    </source>
</evidence>
<dbReference type="CDD" id="cd02862">
    <property type="entry name" value="NorE_like"/>
    <property type="match status" value="1"/>
</dbReference>
<feature type="transmembrane region" description="Helical" evidence="7">
    <location>
        <begin position="165"/>
        <end position="184"/>
    </location>
</feature>
<feature type="transmembrane region" description="Helical" evidence="7">
    <location>
        <begin position="129"/>
        <end position="153"/>
    </location>
</feature>
<dbReference type="SUPFAM" id="SSF81452">
    <property type="entry name" value="Cytochrome c oxidase subunit III-like"/>
    <property type="match status" value="1"/>
</dbReference>
<dbReference type="PANTHER" id="PTHR11403">
    <property type="entry name" value="CYTOCHROME C OXIDASE SUBUNIT III"/>
    <property type="match status" value="1"/>
</dbReference>
<dbReference type="Proteomes" id="UP000632498">
    <property type="component" value="Unassembled WGS sequence"/>
</dbReference>
<accession>A0A917C1N5</accession>
<reference evidence="9" key="1">
    <citation type="journal article" date="2014" name="Int. J. Syst. Evol. Microbiol.">
        <title>Complete genome sequence of Corynebacterium casei LMG S-19264T (=DSM 44701T), isolated from a smear-ripened cheese.</title>
        <authorList>
            <consortium name="US DOE Joint Genome Institute (JGI-PGF)"/>
            <person name="Walter F."/>
            <person name="Albersmeier A."/>
            <person name="Kalinowski J."/>
            <person name="Ruckert C."/>
        </authorList>
    </citation>
    <scope>NUCLEOTIDE SEQUENCE</scope>
    <source>
        <strain evidence="9">CGMCC 1.15254</strain>
    </source>
</reference>
<feature type="transmembrane region" description="Helical" evidence="7">
    <location>
        <begin position="21"/>
        <end position="40"/>
    </location>
</feature>
<evidence type="ECO:0000256" key="4">
    <source>
        <dbReference type="ARBA" id="ARBA00022989"/>
    </source>
</evidence>
<evidence type="ECO:0000256" key="7">
    <source>
        <dbReference type="SAM" id="Phobius"/>
    </source>
</evidence>
<gene>
    <name evidence="9" type="primary">norE</name>
    <name evidence="9" type="ORF">GCM10011332_20540</name>
</gene>
<feature type="transmembrane region" description="Helical" evidence="7">
    <location>
        <begin position="60"/>
        <end position="79"/>
    </location>
</feature>
<comment type="subcellular location">
    <subcellularLocation>
        <location evidence="6">Cell membrane</location>
        <topology evidence="6">Multi-pass membrane protein</topology>
    </subcellularLocation>
    <subcellularLocation>
        <location evidence="1">Membrane</location>
        <topology evidence="1">Multi-pass membrane protein</topology>
    </subcellularLocation>
</comment>
<evidence type="ECO:0000256" key="5">
    <source>
        <dbReference type="ARBA" id="ARBA00023136"/>
    </source>
</evidence>
<dbReference type="GO" id="GO:0004129">
    <property type="term" value="F:cytochrome-c oxidase activity"/>
    <property type="evidence" value="ECO:0007669"/>
    <property type="project" value="InterPro"/>
</dbReference>
<dbReference type="RefSeq" id="WP_188664540.1">
    <property type="nucleotide sequence ID" value="NZ_BMHV01000013.1"/>
</dbReference>
<dbReference type="GO" id="GO:0005886">
    <property type="term" value="C:plasma membrane"/>
    <property type="evidence" value="ECO:0007669"/>
    <property type="project" value="UniProtKB-SubCell"/>
</dbReference>
<evidence type="ECO:0000313" key="10">
    <source>
        <dbReference type="Proteomes" id="UP000632498"/>
    </source>
</evidence>
<proteinExistence type="inferred from homology"/>
<dbReference type="PANTHER" id="PTHR11403:SF6">
    <property type="entry name" value="NITRIC OXIDE REDUCTASE SUBUNIT E"/>
    <property type="match status" value="1"/>
</dbReference>
<organism evidence="9 10">
    <name type="scientific">Terasakiella brassicae</name>
    <dbReference type="NCBI Taxonomy" id="1634917"/>
    <lineage>
        <taxon>Bacteria</taxon>
        <taxon>Pseudomonadati</taxon>
        <taxon>Pseudomonadota</taxon>
        <taxon>Alphaproteobacteria</taxon>
        <taxon>Rhodospirillales</taxon>
        <taxon>Terasakiellaceae</taxon>
        <taxon>Terasakiella</taxon>
    </lineage>
</organism>
<name>A0A917C1N5_9PROT</name>
<dbReference type="InterPro" id="IPR013833">
    <property type="entry name" value="Cyt_c_oxidase_su3_a-hlx"/>
</dbReference>
<evidence type="ECO:0000256" key="6">
    <source>
        <dbReference type="RuleBase" id="RU003376"/>
    </source>
</evidence>
<dbReference type="InterPro" id="IPR035973">
    <property type="entry name" value="Cyt_c_oxidase_su3-like_sf"/>
</dbReference>
<keyword evidence="5 7" id="KW-0472">Membrane</keyword>
<dbReference type="Gene3D" id="1.20.120.80">
    <property type="entry name" value="Cytochrome c oxidase, subunit III, four-helix bundle"/>
    <property type="match status" value="1"/>
</dbReference>
<protein>
    <recommendedName>
        <fullName evidence="8">Heme-copper oxidase subunit III family profile domain-containing protein</fullName>
    </recommendedName>
</protein>
<evidence type="ECO:0000313" key="9">
    <source>
        <dbReference type="EMBL" id="GGF66349.1"/>
    </source>
</evidence>
<dbReference type="Pfam" id="PF00510">
    <property type="entry name" value="COX3"/>
    <property type="match status" value="1"/>
</dbReference>
<dbReference type="InterPro" id="IPR000298">
    <property type="entry name" value="Cyt_c_oxidase-like_su3"/>
</dbReference>
<evidence type="ECO:0000256" key="1">
    <source>
        <dbReference type="ARBA" id="ARBA00004141"/>
    </source>
</evidence>
<comment type="caution">
    <text evidence="9">The sequence shown here is derived from an EMBL/GenBank/DDBJ whole genome shotgun (WGS) entry which is preliminary data.</text>
</comment>
<reference evidence="9" key="2">
    <citation type="submission" date="2020-09" db="EMBL/GenBank/DDBJ databases">
        <authorList>
            <person name="Sun Q."/>
            <person name="Zhou Y."/>
        </authorList>
    </citation>
    <scope>NUCLEOTIDE SEQUENCE</scope>
    <source>
        <strain evidence="9">CGMCC 1.15254</strain>
    </source>
</reference>
<evidence type="ECO:0000256" key="3">
    <source>
        <dbReference type="ARBA" id="ARBA00022692"/>
    </source>
</evidence>
<sequence length="185" mass="20469">MEQVEERGGWGALDDLPGNPMMWILIISELLVFGAFFLSFGVSRMLDPVGFGQSQALLDGVYGGVNTIVLITSGFLCAVAVETKSIQRARGLLAGAIALGGVFGVIKMIEYGDKFDHGIGIETDTFFTLFFLMTGFHFLHVIFGMILLGIGIWKPRRDVLETVCAFWHMVDLIWVLLYPLVYLAR</sequence>
<dbReference type="GO" id="GO:0019646">
    <property type="term" value="P:aerobic electron transport chain"/>
    <property type="evidence" value="ECO:0007669"/>
    <property type="project" value="InterPro"/>
</dbReference>
<dbReference type="PROSITE" id="PS50253">
    <property type="entry name" value="COX3"/>
    <property type="match status" value="1"/>
</dbReference>
<keyword evidence="10" id="KW-1185">Reference proteome</keyword>
<dbReference type="EMBL" id="BMHV01000013">
    <property type="protein sequence ID" value="GGF66349.1"/>
    <property type="molecule type" value="Genomic_DNA"/>
</dbReference>
<dbReference type="InterPro" id="IPR024791">
    <property type="entry name" value="Cyt_c/ubiquinol_Oxase_su3"/>
</dbReference>
<feature type="domain" description="Heme-copper oxidase subunit III family profile" evidence="8">
    <location>
        <begin position="22"/>
        <end position="185"/>
    </location>
</feature>
<comment type="similarity">
    <text evidence="2 6">Belongs to the cytochrome c oxidase subunit 3 family.</text>
</comment>
<keyword evidence="4 7" id="KW-1133">Transmembrane helix</keyword>
<keyword evidence="3 6" id="KW-0812">Transmembrane</keyword>